<dbReference type="Pfam" id="PF02470">
    <property type="entry name" value="MlaD"/>
    <property type="match status" value="1"/>
</dbReference>
<dbReference type="EMBL" id="FOUU01000001">
    <property type="protein sequence ID" value="SFM52076.1"/>
    <property type="molecule type" value="Genomic_DNA"/>
</dbReference>
<evidence type="ECO:0000259" key="2">
    <source>
        <dbReference type="Pfam" id="PF02470"/>
    </source>
</evidence>
<feature type="transmembrane region" description="Helical" evidence="1">
    <location>
        <begin position="7"/>
        <end position="30"/>
    </location>
</feature>
<protein>
    <submittedName>
        <fullName evidence="3">Phospholipid/cholesterol/gamma-HCH transport system substrate-binding protein</fullName>
    </submittedName>
</protein>
<evidence type="ECO:0000313" key="4">
    <source>
        <dbReference type="Proteomes" id="UP000199611"/>
    </source>
</evidence>
<keyword evidence="4" id="KW-1185">Reference proteome</keyword>
<feature type="domain" description="Mce/MlaD" evidence="2">
    <location>
        <begin position="37"/>
        <end position="113"/>
    </location>
</feature>
<dbReference type="RefSeq" id="WP_093393407.1">
    <property type="nucleotide sequence ID" value="NZ_FOUU01000001.1"/>
</dbReference>
<evidence type="ECO:0000313" key="3">
    <source>
        <dbReference type="EMBL" id="SFM52076.1"/>
    </source>
</evidence>
<dbReference type="AlphaFoldDB" id="A0A1I4RJ47"/>
<dbReference type="OrthoDB" id="9806984at2"/>
<proteinExistence type="predicted"/>
<keyword evidence="1" id="KW-0812">Transmembrane</keyword>
<keyword evidence="1" id="KW-1133">Transmembrane helix</keyword>
<keyword evidence="1" id="KW-0472">Membrane</keyword>
<dbReference type="STRING" id="39841.SAMN05660836_00639"/>
<dbReference type="PANTHER" id="PTHR36698:SF2">
    <property type="entry name" value="MCE_MLAD DOMAIN-CONTAINING PROTEIN"/>
    <property type="match status" value="1"/>
</dbReference>
<evidence type="ECO:0000256" key="1">
    <source>
        <dbReference type="SAM" id="Phobius"/>
    </source>
</evidence>
<accession>A0A1I4RJ47</accession>
<dbReference type="PANTHER" id="PTHR36698">
    <property type="entry name" value="BLL5892 PROTEIN"/>
    <property type="match status" value="1"/>
</dbReference>
<organism evidence="3 4">
    <name type="scientific">Thermodesulforhabdus norvegica</name>
    <dbReference type="NCBI Taxonomy" id="39841"/>
    <lineage>
        <taxon>Bacteria</taxon>
        <taxon>Pseudomonadati</taxon>
        <taxon>Thermodesulfobacteriota</taxon>
        <taxon>Syntrophobacteria</taxon>
        <taxon>Syntrophobacterales</taxon>
        <taxon>Thermodesulforhabdaceae</taxon>
        <taxon>Thermodesulforhabdus</taxon>
    </lineage>
</organism>
<dbReference type="InterPro" id="IPR003399">
    <property type="entry name" value="Mce/MlaD"/>
</dbReference>
<sequence length="319" mass="36129">MSRRVKTVYVGVFTLICLSLIVGLFLWIGLSHFFEEYKTYATYFDESVKGLQKDAVINYRGVPVGRVGRIGIAPDGRLIEVLLHLKPDLVVDEDVVVRLREQGITGLRFLEIDRAPEDAEKLSPVITFSPPYPVIRSYPSEFALLKRSLETLYSRIESLNIEGLVSQWSALAKELRSAVSEEEFGEMIRSLRIFSENLSSISENLKVVANRERLEDYADEIEALLKESRLALTTTTQKARSLDVASLNQAIRETRDLVVNTQKTLEALQVMLTSVLEDLRMSVEQLSLTVEDLRAEPSRILLVPRKSDPFESTNKGHKK</sequence>
<reference evidence="3 4" key="1">
    <citation type="submission" date="2016-10" db="EMBL/GenBank/DDBJ databases">
        <authorList>
            <person name="de Groot N.N."/>
        </authorList>
    </citation>
    <scope>NUCLEOTIDE SEQUENCE [LARGE SCALE GENOMIC DNA]</scope>
    <source>
        <strain evidence="3 4">DSM 9990</strain>
    </source>
</reference>
<name>A0A1I4RJ47_9BACT</name>
<gene>
    <name evidence="3" type="ORF">SAMN05660836_00639</name>
</gene>
<dbReference type="Proteomes" id="UP000199611">
    <property type="component" value="Unassembled WGS sequence"/>
</dbReference>